<reference evidence="3" key="1">
    <citation type="submission" date="2023-07" db="EMBL/GenBank/DDBJ databases">
        <title>30 novel species of actinomycetes from the DSMZ collection.</title>
        <authorList>
            <person name="Nouioui I."/>
        </authorList>
    </citation>
    <scope>NUCLEOTIDE SEQUENCE [LARGE SCALE GENOMIC DNA]</scope>
    <source>
        <strain evidence="3">DSM 44938</strain>
    </source>
</reference>
<dbReference type="Proteomes" id="UP001183246">
    <property type="component" value="Unassembled WGS sequence"/>
</dbReference>
<protein>
    <submittedName>
        <fullName evidence="2">NPCBM/NEW2 domain-containing protein</fullName>
    </submittedName>
</protein>
<name>A0ABU2MPL5_9ACTN</name>
<dbReference type="SUPFAM" id="SSF49785">
    <property type="entry name" value="Galactose-binding domain-like"/>
    <property type="match status" value="1"/>
</dbReference>
<dbReference type="Pfam" id="PF08305">
    <property type="entry name" value="NPCBM"/>
    <property type="match status" value="1"/>
</dbReference>
<dbReference type="InterPro" id="IPR013222">
    <property type="entry name" value="Glyco_hyd_98_carb-bd"/>
</dbReference>
<dbReference type="InterPro" id="IPR008979">
    <property type="entry name" value="Galactose-bd-like_sf"/>
</dbReference>
<keyword evidence="3" id="KW-1185">Reference proteome</keyword>
<dbReference type="Gene3D" id="2.60.120.1060">
    <property type="entry name" value="NPCBM/NEW2 domain"/>
    <property type="match status" value="1"/>
</dbReference>
<comment type="caution">
    <text evidence="2">The sequence shown here is derived from an EMBL/GenBank/DDBJ whole genome shotgun (WGS) entry which is preliminary data.</text>
</comment>
<evidence type="ECO:0000313" key="2">
    <source>
        <dbReference type="EMBL" id="MDT0343411.1"/>
    </source>
</evidence>
<sequence length="43" mass="4496">MTGGPRPPDVDVSGVRLLRLVVSDANGSSSHDHTSWAAARLLP</sequence>
<evidence type="ECO:0000259" key="1">
    <source>
        <dbReference type="Pfam" id="PF08305"/>
    </source>
</evidence>
<dbReference type="InterPro" id="IPR038637">
    <property type="entry name" value="NPCBM_sf"/>
</dbReference>
<accession>A0ABU2MPL5</accession>
<proteinExistence type="predicted"/>
<dbReference type="RefSeq" id="WP_311704534.1">
    <property type="nucleotide sequence ID" value="NZ_JAVREL010000005.1"/>
</dbReference>
<gene>
    <name evidence="2" type="ORF">RM590_12415</name>
</gene>
<evidence type="ECO:0000313" key="3">
    <source>
        <dbReference type="Proteomes" id="UP001183246"/>
    </source>
</evidence>
<dbReference type="EMBL" id="JAVREL010000005">
    <property type="protein sequence ID" value="MDT0343411.1"/>
    <property type="molecule type" value="Genomic_DNA"/>
</dbReference>
<feature type="domain" description="Glycosyl hydrolase family 98 putative carbohydrate-binding module" evidence="1">
    <location>
        <begin position="5"/>
        <end position="41"/>
    </location>
</feature>
<organism evidence="2 3">
    <name type="scientific">Streptomyces litchfieldiae</name>
    <dbReference type="NCBI Taxonomy" id="3075543"/>
    <lineage>
        <taxon>Bacteria</taxon>
        <taxon>Bacillati</taxon>
        <taxon>Actinomycetota</taxon>
        <taxon>Actinomycetes</taxon>
        <taxon>Kitasatosporales</taxon>
        <taxon>Streptomycetaceae</taxon>
        <taxon>Streptomyces</taxon>
    </lineage>
</organism>